<dbReference type="RefSeq" id="WP_077926860.1">
    <property type="nucleotide sequence ID" value="NZ_BAABKE010000011.1"/>
</dbReference>
<protein>
    <submittedName>
        <fullName evidence="4">GNAT family N-acetyltransferase</fullName>
    </submittedName>
</protein>
<dbReference type="Gene3D" id="3.40.630.30">
    <property type="match status" value="1"/>
</dbReference>
<organism evidence="4 5">
    <name type="scientific">Wohlfahrtiimonas larvae</name>
    <dbReference type="NCBI Taxonomy" id="1157986"/>
    <lineage>
        <taxon>Bacteria</taxon>
        <taxon>Pseudomonadati</taxon>
        <taxon>Pseudomonadota</taxon>
        <taxon>Gammaproteobacteria</taxon>
        <taxon>Cardiobacteriales</taxon>
        <taxon>Ignatzschineriaceae</taxon>
        <taxon>Wohlfahrtiimonas</taxon>
    </lineage>
</organism>
<keyword evidence="5" id="KW-1185">Reference proteome</keyword>
<dbReference type="CDD" id="cd04301">
    <property type="entry name" value="NAT_SF"/>
    <property type="match status" value="1"/>
</dbReference>
<proteinExistence type="predicted"/>
<gene>
    <name evidence="4" type="ORF">GCM10023338_23620</name>
</gene>
<dbReference type="PROSITE" id="PS51186">
    <property type="entry name" value="GNAT"/>
    <property type="match status" value="1"/>
</dbReference>
<dbReference type="PANTHER" id="PTHR43800">
    <property type="entry name" value="PEPTIDYL-LYSINE N-ACETYLTRANSFERASE YJAB"/>
    <property type="match status" value="1"/>
</dbReference>
<dbReference type="Proteomes" id="UP001500631">
    <property type="component" value="Unassembled WGS sequence"/>
</dbReference>
<feature type="domain" description="N-acetyltransferase" evidence="3">
    <location>
        <begin position="6"/>
        <end position="173"/>
    </location>
</feature>
<evidence type="ECO:0000259" key="3">
    <source>
        <dbReference type="PROSITE" id="PS51186"/>
    </source>
</evidence>
<reference evidence="5" key="1">
    <citation type="journal article" date="2019" name="Int. J. Syst. Evol. Microbiol.">
        <title>The Global Catalogue of Microorganisms (GCM) 10K type strain sequencing project: providing services to taxonomists for standard genome sequencing and annotation.</title>
        <authorList>
            <consortium name="The Broad Institute Genomics Platform"/>
            <consortium name="The Broad Institute Genome Sequencing Center for Infectious Disease"/>
            <person name="Wu L."/>
            <person name="Ma J."/>
        </authorList>
    </citation>
    <scope>NUCLEOTIDE SEQUENCE [LARGE SCALE GENOMIC DNA]</scope>
    <source>
        <strain evidence="5">JCM 18424</strain>
    </source>
</reference>
<dbReference type="PANTHER" id="PTHR43800:SF1">
    <property type="entry name" value="PEPTIDYL-LYSINE N-ACETYLTRANSFERASE YJAB"/>
    <property type="match status" value="1"/>
</dbReference>
<keyword evidence="1" id="KW-0808">Transferase</keyword>
<dbReference type="InterPro" id="IPR016181">
    <property type="entry name" value="Acyl_CoA_acyltransferase"/>
</dbReference>
<dbReference type="SUPFAM" id="SSF55729">
    <property type="entry name" value="Acyl-CoA N-acyltransferases (Nat)"/>
    <property type="match status" value="1"/>
</dbReference>
<evidence type="ECO:0000256" key="2">
    <source>
        <dbReference type="ARBA" id="ARBA00023315"/>
    </source>
</evidence>
<name>A0ABP9N3K4_9GAMM</name>
<keyword evidence="2" id="KW-0012">Acyltransferase</keyword>
<evidence type="ECO:0000313" key="5">
    <source>
        <dbReference type="Proteomes" id="UP001500631"/>
    </source>
</evidence>
<evidence type="ECO:0000256" key="1">
    <source>
        <dbReference type="ARBA" id="ARBA00022679"/>
    </source>
</evidence>
<dbReference type="InterPro" id="IPR000182">
    <property type="entry name" value="GNAT_dom"/>
</dbReference>
<dbReference type="EMBL" id="BAABKE010000011">
    <property type="protein sequence ID" value="GAA5104228.1"/>
    <property type="molecule type" value="Genomic_DNA"/>
</dbReference>
<sequence length="173" mass="19895">MDELSIQIREARSGDVEYLPEIERSAAQIFKQNQELAWLADHDVQPASLHQNYIQARNSWVAVHDDIPVGFINGVEYNKTFHICELSVTEAWQSQGVGRALLQAVEQIMQERGITIITLTTFKDIPWNAPFYERQGYEKLEDEALSIFLTDILDEEIESGFEPHSRCAMQKQL</sequence>
<comment type="caution">
    <text evidence="4">The sequence shown here is derived from an EMBL/GenBank/DDBJ whole genome shotgun (WGS) entry which is preliminary data.</text>
</comment>
<accession>A0ABP9N3K4</accession>
<dbReference type="Pfam" id="PF00583">
    <property type="entry name" value="Acetyltransf_1"/>
    <property type="match status" value="1"/>
</dbReference>
<evidence type="ECO:0000313" key="4">
    <source>
        <dbReference type="EMBL" id="GAA5104228.1"/>
    </source>
</evidence>